<dbReference type="AlphaFoldDB" id="A0A934MMK0"/>
<evidence type="ECO:0000256" key="1">
    <source>
        <dbReference type="SAM" id="SignalP"/>
    </source>
</evidence>
<reference evidence="2" key="1">
    <citation type="submission" date="2020-12" db="EMBL/GenBank/DDBJ databases">
        <title>Bacterial taxonomy.</title>
        <authorList>
            <person name="Pan X."/>
        </authorList>
    </citation>
    <scope>NUCLEOTIDE SEQUENCE</scope>
    <source>
        <strain evidence="2">B2012</strain>
    </source>
</reference>
<feature type="chain" id="PRO_5037878370" evidence="1">
    <location>
        <begin position="24"/>
        <end position="155"/>
    </location>
</feature>
<proteinExistence type="predicted"/>
<evidence type="ECO:0000313" key="3">
    <source>
        <dbReference type="Proteomes" id="UP000609531"/>
    </source>
</evidence>
<protein>
    <submittedName>
        <fullName evidence="2">Uncharacterized protein</fullName>
    </submittedName>
</protein>
<evidence type="ECO:0000313" key="2">
    <source>
        <dbReference type="EMBL" id="MBJ3777329.1"/>
    </source>
</evidence>
<keyword evidence="3" id="KW-1185">Reference proteome</keyword>
<accession>A0A934MMK0</accession>
<dbReference type="RefSeq" id="WP_198883237.1">
    <property type="nucleotide sequence ID" value="NZ_JAEKJA010000015.1"/>
</dbReference>
<organism evidence="2 3">
    <name type="scientific">Acuticoccus mangrovi</name>
    <dbReference type="NCBI Taxonomy" id="2796142"/>
    <lineage>
        <taxon>Bacteria</taxon>
        <taxon>Pseudomonadati</taxon>
        <taxon>Pseudomonadota</taxon>
        <taxon>Alphaproteobacteria</taxon>
        <taxon>Hyphomicrobiales</taxon>
        <taxon>Amorphaceae</taxon>
        <taxon>Acuticoccus</taxon>
    </lineage>
</organism>
<keyword evidence="1" id="KW-0732">Signal</keyword>
<sequence length="155" mass="16284">MKILQRLALAALLGAVATPASHAFDAAALPQTASGHAYAEVRRAVRKADALTIELRFVTDEAGYSGEAIYADLDEASLGAIHVEAGGRRYDLARDAAGKPRAPTALELTFNYDPSKNPRVGSWKGVFSAPPGDVVDATLFLPNVAVIGPFAISDH</sequence>
<gene>
    <name evidence="2" type="ORF">JCR33_16595</name>
</gene>
<dbReference type="Proteomes" id="UP000609531">
    <property type="component" value="Unassembled WGS sequence"/>
</dbReference>
<comment type="caution">
    <text evidence="2">The sequence shown here is derived from an EMBL/GenBank/DDBJ whole genome shotgun (WGS) entry which is preliminary data.</text>
</comment>
<feature type="signal peptide" evidence="1">
    <location>
        <begin position="1"/>
        <end position="23"/>
    </location>
</feature>
<name>A0A934MMK0_9HYPH</name>
<dbReference type="EMBL" id="JAEKJA010000015">
    <property type="protein sequence ID" value="MBJ3777329.1"/>
    <property type="molecule type" value="Genomic_DNA"/>
</dbReference>